<evidence type="ECO:0000313" key="17">
    <source>
        <dbReference type="EMBL" id="CEP27316.1"/>
    </source>
</evidence>
<dbReference type="UniPathway" id="UPA00253">
    <property type="reaction ID" value="UER00326"/>
</dbReference>
<keyword evidence="8" id="KW-0274">FAD</keyword>
<dbReference type="Pfam" id="PF00890">
    <property type="entry name" value="FAD_binding_2"/>
    <property type="match status" value="1"/>
</dbReference>
<comment type="cofactor">
    <cofactor evidence="1">
        <name>FAD</name>
        <dbReference type="ChEBI" id="CHEBI:57692"/>
    </cofactor>
</comment>
<dbReference type="Pfam" id="PF02910">
    <property type="entry name" value="Succ_DH_flav_C"/>
    <property type="match status" value="1"/>
</dbReference>
<evidence type="ECO:0000259" key="15">
    <source>
        <dbReference type="Pfam" id="PF00890"/>
    </source>
</evidence>
<feature type="transmembrane region" description="Helical" evidence="14">
    <location>
        <begin position="21"/>
        <end position="42"/>
    </location>
</feature>
<accession>A0A0B7NWS6</accession>
<keyword evidence="14" id="KW-0472">Membrane</keyword>
<dbReference type="PRINTS" id="PR00411">
    <property type="entry name" value="PNDRDTASEI"/>
</dbReference>
<evidence type="ECO:0000256" key="14">
    <source>
        <dbReference type="SAM" id="Phobius"/>
    </source>
</evidence>
<gene>
    <name evidence="17" type="primary">nadB2</name>
    <name evidence="17" type="ORF">PFCIRM138_00965</name>
</gene>
<evidence type="ECO:0000256" key="11">
    <source>
        <dbReference type="ARBA" id="ARBA00030386"/>
    </source>
</evidence>
<keyword evidence="7" id="KW-0662">Pyridine nucleotide biosynthesis</keyword>
<feature type="region of interest" description="Disordered" evidence="13">
    <location>
        <begin position="65"/>
        <end position="84"/>
    </location>
</feature>
<reference evidence="17" key="1">
    <citation type="submission" date="2014-08" db="EMBL/GenBank/DDBJ databases">
        <authorList>
            <person name="Falentin Helene"/>
        </authorList>
    </citation>
    <scope>NUCLEOTIDE SEQUENCE</scope>
</reference>
<evidence type="ECO:0000256" key="8">
    <source>
        <dbReference type="ARBA" id="ARBA00022827"/>
    </source>
</evidence>
<evidence type="ECO:0000256" key="4">
    <source>
        <dbReference type="ARBA" id="ARBA00012173"/>
    </source>
</evidence>
<comment type="pathway">
    <text evidence="2">Cofactor biosynthesis; NAD(+) biosynthesis; iminoaspartate from L-aspartate (oxidase route): step 1/1.</text>
</comment>
<dbReference type="GO" id="GO:0008734">
    <property type="term" value="F:L-aspartate oxidase activity"/>
    <property type="evidence" value="ECO:0007669"/>
    <property type="project" value="UniProtKB-EC"/>
</dbReference>
<evidence type="ECO:0000256" key="7">
    <source>
        <dbReference type="ARBA" id="ARBA00022642"/>
    </source>
</evidence>
<evidence type="ECO:0000256" key="10">
    <source>
        <dbReference type="ARBA" id="ARBA00029426"/>
    </source>
</evidence>
<dbReference type="EC" id="1.4.3.16" evidence="4"/>
<feature type="domain" description="FAD-dependent oxidoreductase 2 FAD-binding" evidence="15">
    <location>
        <begin position="24"/>
        <end position="375"/>
    </location>
</feature>
<evidence type="ECO:0000256" key="3">
    <source>
        <dbReference type="ARBA" id="ARBA00008562"/>
    </source>
</evidence>
<dbReference type="PRINTS" id="PR00368">
    <property type="entry name" value="FADPNR"/>
</dbReference>
<dbReference type="InterPro" id="IPR003953">
    <property type="entry name" value="FAD-dep_OxRdtase_2_FAD-bd"/>
</dbReference>
<dbReference type="InterPro" id="IPR036188">
    <property type="entry name" value="FAD/NAD-bd_sf"/>
</dbReference>
<evidence type="ECO:0000256" key="13">
    <source>
        <dbReference type="SAM" id="MobiDB-lite"/>
    </source>
</evidence>
<dbReference type="PANTHER" id="PTHR42716:SF2">
    <property type="entry name" value="L-ASPARTATE OXIDASE, CHLOROPLASTIC"/>
    <property type="match status" value="1"/>
</dbReference>
<evidence type="ECO:0000256" key="5">
    <source>
        <dbReference type="ARBA" id="ARBA00021901"/>
    </source>
</evidence>
<dbReference type="SUPFAM" id="SSF46977">
    <property type="entry name" value="Succinate dehydrogenase/fumarate reductase flavoprotein C-terminal domain"/>
    <property type="match status" value="1"/>
</dbReference>
<proteinExistence type="inferred from homology"/>
<evidence type="ECO:0000256" key="6">
    <source>
        <dbReference type="ARBA" id="ARBA00022630"/>
    </source>
</evidence>
<comment type="function">
    <text evidence="10">Catalyzes the oxidation of L-aspartate to iminoaspartate, the first step in the de novo biosynthesis of NAD(+).</text>
</comment>
<dbReference type="InterPro" id="IPR027477">
    <property type="entry name" value="Succ_DH/fumarate_Rdtase_cat_sf"/>
</dbReference>
<dbReference type="InterPro" id="IPR037099">
    <property type="entry name" value="Fum_R/Succ_DH_flav-like_C_sf"/>
</dbReference>
<comment type="similarity">
    <text evidence="3">Belongs to the FAD-dependent oxidoreductase 2 family. NadB subfamily.</text>
</comment>
<organism evidence="17">
    <name type="scientific">Propionibacterium freudenreichii subsp. freudenreichii</name>
    <dbReference type="NCBI Taxonomy" id="66712"/>
    <lineage>
        <taxon>Bacteria</taxon>
        <taxon>Bacillati</taxon>
        <taxon>Actinomycetota</taxon>
        <taxon>Actinomycetes</taxon>
        <taxon>Propionibacteriales</taxon>
        <taxon>Propionibacteriaceae</taxon>
        <taxon>Propionibacterium</taxon>
    </lineage>
</organism>
<dbReference type="EMBL" id="LM676435">
    <property type="protein sequence ID" value="CEP27316.1"/>
    <property type="molecule type" value="Genomic_DNA"/>
</dbReference>
<feature type="domain" description="Fumarate reductase/succinate dehydrogenase flavoprotein-like C-terminal" evidence="16">
    <location>
        <begin position="466"/>
        <end position="519"/>
    </location>
</feature>
<dbReference type="InterPro" id="IPR005288">
    <property type="entry name" value="NadB"/>
</dbReference>
<dbReference type="Gene3D" id="3.90.700.10">
    <property type="entry name" value="Succinate dehydrogenase/fumarate reductase flavoprotein, catalytic domain"/>
    <property type="match status" value="1"/>
</dbReference>
<sequence>MSTSTRLGRQLEAPAPTWNKSAAVVVVGGGAAGLSAALPLAAARIPVVLVCRSTLLDTATARSTSRGIGWRNPPTREQLASAGDGLADPTAAGRLIEQAPELLDWLDALAHQISSVEQDPRQPLGMTMQRTLASVARVQELLPAGTLAIDTHSRAVDVLTDEDGHVAGLRVSRRDGTIGDYRAGTVVLATGGAARLWTHTTAPTLANGDGLAMALRAGAALRDLEFVSFAPTALNAPREERLPGEAAAEMGPTLRQAGAELVDAAGSTIVPLDESQHLPDHQLAIRLADWMAAYPGATAFLDARGIGDQAWQLAPHVVMAQACREHGINPARQVIPVRPAAQAFVGGIAINEVGATTVPGLYAAGEAASSGANGASGPADGLLIDALVGGTAVGRHLAQADLPEAADSTDRALRGFLPTDALAGVRTSADEALGLRREHEKLRTTSDFLARLPHEEDFGEDELTGTNLQAIAAALAQAAIARPESRGWHRRIDHAGASDKWAKHVVVSLADDGTLQVTTAALDKPVTTR</sequence>
<dbReference type="Gene3D" id="1.20.58.100">
    <property type="entry name" value="Fumarate reductase/succinate dehydrogenase flavoprotein-like, C-terminal domain"/>
    <property type="match status" value="1"/>
</dbReference>
<keyword evidence="14" id="KW-0812">Transmembrane</keyword>
<dbReference type="SUPFAM" id="SSF51905">
    <property type="entry name" value="FAD/NAD(P)-binding domain"/>
    <property type="match status" value="1"/>
</dbReference>
<evidence type="ECO:0000256" key="2">
    <source>
        <dbReference type="ARBA" id="ARBA00004950"/>
    </source>
</evidence>
<evidence type="ECO:0000259" key="16">
    <source>
        <dbReference type="Pfam" id="PF02910"/>
    </source>
</evidence>
<protein>
    <recommendedName>
        <fullName evidence="5">L-aspartate oxidase</fullName>
        <ecNumber evidence="4">1.4.3.16</ecNumber>
    </recommendedName>
    <alternativeName>
        <fullName evidence="11">Quinolinate synthase B</fullName>
    </alternativeName>
</protein>
<dbReference type="GO" id="GO:0033765">
    <property type="term" value="F:steroid dehydrogenase activity, acting on the CH-CH group of donors"/>
    <property type="evidence" value="ECO:0007669"/>
    <property type="project" value="UniProtKB-ARBA"/>
</dbReference>
<dbReference type="Gene3D" id="3.50.50.60">
    <property type="entry name" value="FAD/NAD(P)-binding domain"/>
    <property type="match status" value="1"/>
</dbReference>
<dbReference type="InterPro" id="IPR015939">
    <property type="entry name" value="Fum_Rdtase/Succ_DH_flav-like_C"/>
</dbReference>
<dbReference type="PANTHER" id="PTHR42716">
    <property type="entry name" value="L-ASPARTATE OXIDASE"/>
    <property type="match status" value="1"/>
</dbReference>
<keyword evidence="14" id="KW-1133">Transmembrane helix</keyword>
<name>A0A0B7NWS6_PROFF</name>
<dbReference type="AlphaFoldDB" id="A0A0B7NWS6"/>
<evidence type="ECO:0000256" key="12">
    <source>
        <dbReference type="ARBA" id="ARBA00048305"/>
    </source>
</evidence>
<evidence type="ECO:0000256" key="9">
    <source>
        <dbReference type="ARBA" id="ARBA00023002"/>
    </source>
</evidence>
<comment type="catalytic activity">
    <reaction evidence="12">
        <text>L-aspartate + O2 = iminosuccinate + H2O2</text>
        <dbReference type="Rhea" id="RHEA:25876"/>
        <dbReference type="ChEBI" id="CHEBI:15379"/>
        <dbReference type="ChEBI" id="CHEBI:16240"/>
        <dbReference type="ChEBI" id="CHEBI:29991"/>
        <dbReference type="ChEBI" id="CHEBI:77875"/>
        <dbReference type="EC" id="1.4.3.16"/>
    </reaction>
    <physiologicalReaction direction="left-to-right" evidence="12">
        <dbReference type="Rhea" id="RHEA:25877"/>
    </physiologicalReaction>
</comment>
<keyword evidence="6" id="KW-0285">Flavoprotein</keyword>
<evidence type="ECO:0000256" key="1">
    <source>
        <dbReference type="ARBA" id="ARBA00001974"/>
    </source>
</evidence>
<dbReference type="GO" id="GO:0034628">
    <property type="term" value="P:'de novo' NAD+ biosynthetic process from L-aspartate"/>
    <property type="evidence" value="ECO:0007669"/>
    <property type="project" value="TreeGrafter"/>
</dbReference>
<keyword evidence="9 17" id="KW-0560">Oxidoreductase</keyword>